<dbReference type="EMBL" id="WWCT01000024">
    <property type="protein sequence ID" value="MYN29610.1"/>
    <property type="molecule type" value="Genomic_DNA"/>
</dbReference>
<organism evidence="2 3">
    <name type="scientific">Duganella levis</name>
    <dbReference type="NCBI Taxonomy" id="2692169"/>
    <lineage>
        <taxon>Bacteria</taxon>
        <taxon>Pseudomonadati</taxon>
        <taxon>Pseudomonadota</taxon>
        <taxon>Betaproteobacteria</taxon>
        <taxon>Burkholderiales</taxon>
        <taxon>Oxalobacteraceae</taxon>
        <taxon>Telluria group</taxon>
        <taxon>Duganella</taxon>
    </lineage>
</organism>
<proteinExistence type="predicted"/>
<name>A0ABW9W7X2_9BURK</name>
<gene>
    <name evidence="2" type="ORF">GTP69_24720</name>
</gene>
<dbReference type="Proteomes" id="UP000642144">
    <property type="component" value="Unassembled WGS sequence"/>
</dbReference>
<evidence type="ECO:0000313" key="2">
    <source>
        <dbReference type="EMBL" id="MYN29610.1"/>
    </source>
</evidence>
<feature type="chain" id="PRO_5045263529" evidence="1">
    <location>
        <begin position="31"/>
        <end position="365"/>
    </location>
</feature>
<keyword evidence="3" id="KW-1185">Reference proteome</keyword>
<feature type="signal peptide" evidence="1">
    <location>
        <begin position="1"/>
        <end position="30"/>
    </location>
</feature>
<keyword evidence="1" id="KW-0732">Signal</keyword>
<accession>A0ABW9W7X2</accession>
<comment type="caution">
    <text evidence="2">The sequence shown here is derived from an EMBL/GenBank/DDBJ whole genome shotgun (WGS) entry which is preliminary data.</text>
</comment>
<dbReference type="RefSeq" id="WP_161057360.1">
    <property type="nucleotide sequence ID" value="NZ_WWCT01000024.1"/>
</dbReference>
<sequence length="365" mass="37937">MAYLDLGKRVLPVGAAVAFALAAVSAPAMAQEAVSRFQSNGSAAQGTEYSAAAVLPGADISQAYAALRRVVERNGWNVFQATPASYALLARNNQTTQSGKTGSLAVSLAPVGDGVSLALMYANPPGVNSPPAAVRAEFNKIAGALKAELAALPAGQPAVTANATAAAPQPASAAPDRKLCLAGACLGMTTAEAATLNLQPSGIAQFKLNGKPDGAYGLDRSGNRIGYSDMGDFDSKSLKQFATTVATVCRFSFASASMKASDGQRIRLVFRPAIRDGKGVVVLTEINRQLPPNMSSSELQRFTDTARQQFGDAFSAESRVIVTRPTAEIHRDVGLGTSLKLSLPIENVNARLLEQPGCSDKPRLD</sequence>
<reference evidence="2 3" key="1">
    <citation type="submission" date="2019-12" db="EMBL/GenBank/DDBJ databases">
        <title>Novel species isolated from a subtropical stream in China.</title>
        <authorList>
            <person name="Lu H."/>
        </authorList>
    </citation>
    <scope>NUCLEOTIDE SEQUENCE [LARGE SCALE GENOMIC DNA]</scope>
    <source>
        <strain evidence="2 3">CY42W</strain>
    </source>
</reference>
<evidence type="ECO:0000256" key="1">
    <source>
        <dbReference type="SAM" id="SignalP"/>
    </source>
</evidence>
<protein>
    <submittedName>
        <fullName evidence="2">Uncharacterized protein</fullName>
    </submittedName>
</protein>
<evidence type="ECO:0000313" key="3">
    <source>
        <dbReference type="Proteomes" id="UP000642144"/>
    </source>
</evidence>